<evidence type="ECO:0000256" key="1">
    <source>
        <dbReference type="ARBA" id="ARBA00004173"/>
    </source>
</evidence>
<comment type="subcellular location">
    <subcellularLocation>
        <location evidence="1">Mitochondrion</location>
    </subcellularLocation>
</comment>
<comment type="caution">
    <text evidence="10">The sequence shown here is derived from an EMBL/GenBank/DDBJ whole genome shotgun (WGS) entry which is preliminary data.</text>
</comment>
<feature type="region of interest" description="Disordered" evidence="8">
    <location>
        <begin position="63"/>
        <end position="102"/>
    </location>
</feature>
<evidence type="ECO:0000256" key="5">
    <source>
        <dbReference type="ARBA" id="ARBA00023128"/>
    </source>
</evidence>
<dbReference type="InterPro" id="IPR033650">
    <property type="entry name" value="Ribosomal_mL46_NUDIX"/>
</dbReference>
<feature type="compositionally biased region" description="Polar residues" evidence="8">
    <location>
        <begin position="65"/>
        <end position="80"/>
    </location>
</feature>
<evidence type="ECO:0000313" key="10">
    <source>
        <dbReference type="EMBL" id="OMJ09248.1"/>
    </source>
</evidence>
<dbReference type="GO" id="GO:0005762">
    <property type="term" value="C:mitochondrial large ribosomal subunit"/>
    <property type="evidence" value="ECO:0007669"/>
    <property type="project" value="TreeGrafter"/>
</dbReference>
<dbReference type="PANTHER" id="PTHR13124">
    <property type="entry name" value="39S RIBOSOMAL PROTEIN L46, MITOCHONDRIAL PRECURSOR-RELATED"/>
    <property type="match status" value="1"/>
</dbReference>
<accession>A0A1R1X3N4</accession>
<keyword evidence="11" id="KW-1185">Reference proteome</keyword>
<feature type="compositionally biased region" description="Acidic residues" evidence="8">
    <location>
        <begin position="88"/>
        <end position="99"/>
    </location>
</feature>
<dbReference type="PANTHER" id="PTHR13124:SF12">
    <property type="entry name" value="LARGE RIBOSOMAL SUBUNIT PROTEIN ML46"/>
    <property type="match status" value="1"/>
</dbReference>
<dbReference type="OrthoDB" id="414075at2759"/>
<dbReference type="Gene3D" id="3.90.79.10">
    <property type="entry name" value="Nucleoside Triphosphate Pyrophosphohydrolase"/>
    <property type="match status" value="1"/>
</dbReference>
<keyword evidence="4 10" id="KW-0689">Ribosomal protein</keyword>
<dbReference type="InterPro" id="IPR040008">
    <property type="entry name" value="Ribosomal_mL46"/>
</dbReference>
<dbReference type="GO" id="GO:0003735">
    <property type="term" value="F:structural constituent of ribosome"/>
    <property type="evidence" value="ECO:0007669"/>
    <property type="project" value="InterPro"/>
</dbReference>
<proteinExistence type="inferred from homology"/>
<dbReference type="InterPro" id="IPR021757">
    <property type="entry name" value="Ribosomal_mL46_N"/>
</dbReference>
<feature type="domain" description="Large ribosomal subunit protein mL46 N-terminal" evidence="9">
    <location>
        <begin position="3"/>
        <end position="114"/>
    </location>
</feature>
<name>A0A1R1X3N4_9FUNG</name>
<dbReference type="Pfam" id="PF11788">
    <property type="entry name" value="MRP-L46"/>
    <property type="match status" value="1"/>
</dbReference>
<evidence type="ECO:0000256" key="8">
    <source>
        <dbReference type="SAM" id="MobiDB-lite"/>
    </source>
</evidence>
<gene>
    <name evidence="10" type="ORF">AYI70_g11023</name>
</gene>
<evidence type="ECO:0000313" key="11">
    <source>
        <dbReference type="Proteomes" id="UP000187283"/>
    </source>
</evidence>
<organism evidence="10 11">
    <name type="scientific">Smittium culicis</name>
    <dbReference type="NCBI Taxonomy" id="133412"/>
    <lineage>
        <taxon>Eukaryota</taxon>
        <taxon>Fungi</taxon>
        <taxon>Fungi incertae sedis</taxon>
        <taxon>Zoopagomycota</taxon>
        <taxon>Kickxellomycotina</taxon>
        <taxon>Harpellomycetes</taxon>
        <taxon>Harpellales</taxon>
        <taxon>Legeriomycetaceae</taxon>
        <taxon>Smittium</taxon>
    </lineage>
</organism>
<comment type="similarity">
    <text evidence="2">Belongs to the mitochondrion-specific ribosomal protein mL46 family.</text>
</comment>
<dbReference type="Proteomes" id="UP000187283">
    <property type="component" value="Unassembled WGS sequence"/>
</dbReference>
<dbReference type="AlphaFoldDB" id="A0A1R1X3N4"/>
<keyword evidence="5" id="KW-0496">Mitochondrion</keyword>
<evidence type="ECO:0000256" key="3">
    <source>
        <dbReference type="ARBA" id="ARBA00022946"/>
    </source>
</evidence>
<keyword evidence="6" id="KW-0687">Ribonucleoprotein</keyword>
<evidence type="ECO:0000256" key="6">
    <source>
        <dbReference type="ARBA" id="ARBA00023274"/>
    </source>
</evidence>
<evidence type="ECO:0000256" key="2">
    <source>
        <dbReference type="ARBA" id="ARBA00009070"/>
    </source>
</evidence>
<evidence type="ECO:0000256" key="4">
    <source>
        <dbReference type="ARBA" id="ARBA00022980"/>
    </source>
</evidence>
<dbReference type="STRING" id="133412.A0A1R1X3N4"/>
<reference evidence="10 11" key="1">
    <citation type="submission" date="2017-01" db="EMBL/GenBank/DDBJ databases">
        <authorList>
            <person name="Mah S.A."/>
            <person name="Swanson W.J."/>
            <person name="Moy G.W."/>
            <person name="Vacquier V.D."/>
        </authorList>
    </citation>
    <scope>NUCLEOTIDE SEQUENCE [LARGE SCALE GENOMIC DNA]</scope>
    <source>
        <strain evidence="10 11">GSMNP</strain>
    </source>
</reference>
<sequence>MVRDPIVTRTPSEFETEYNKYIDFLHYNTSVPFARDFYFKKGSISEKSWMKLDSERSSEWLFDPASNTAPAKSSAGKQANQQDSVTVQEEEEEGEDAEGAVEQVKLEARITEADKKNDVRSLERKLDQSLYFLVKYKQSSGVPQAGEWVFPHSALAQNEVLFKGAVRTISEVCGNNIDSWVVGRGPIGHYIHNSSADSAPKNKTFFLKAHILAGSVESASADKLVDDYTWATKDEIEKLVKPEYWQEVSNMI</sequence>
<keyword evidence="3" id="KW-0809">Transit peptide</keyword>
<evidence type="ECO:0000259" key="9">
    <source>
        <dbReference type="Pfam" id="PF11788"/>
    </source>
</evidence>
<dbReference type="EMBL" id="LSSN01005527">
    <property type="protein sequence ID" value="OMJ09248.1"/>
    <property type="molecule type" value="Genomic_DNA"/>
</dbReference>
<protein>
    <recommendedName>
        <fullName evidence="7">Large ribosomal subunit protein mL46</fullName>
    </recommendedName>
</protein>
<dbReference type="CDD" id="cd04661">
    <property type="entry name" value="NUDIX_MRP_L46"/>
    <property type="match status" value="1"/>
</dbReference>
<evidence type="ECO:0000256" key="7">
    <source>
        <dbReference type="ARBA" id="ARBA00035190"/>
    </source>
</evidence>